<accession>A0A4C1W2X6</accession>
<dbReference type="AlphaFoldDB" id="A0A4C1W2X6"/>
<keyword evidence="2" id="KW-1185">Reference proteome</keyword>
<protein>
    <recommendedName>
        <fullName evidence="3">Reverse transcriptase domain-containing protein</fullName>
    </recommendedName>
</protein>
<gene>
    <name evidence="1" type="ORF">EVAR_39433_1</name>
</gene>
<evidence type="ECO:0008006" key="3">
    <source>
        <dbReference type="Google" id="ProtNLM"/>
    </source>
</evidence>
<comment type="caution">
    <text evidence="1">The sequence shown here is derived from an EMBL/GenBank/DDBJ whole genome shotgun (WGS) entry which is preliminary data.</text>
</comment>
<dbReference type="Proteomes" id="UP000299102">
    <property type="component" value="Unassembled WGS sequence"/>
</dbReference>
<dbReference type="EMBL" id="BGZK01000453">
    <property type="protein sequence ID" value="GBP44425.1"/>
    <property type="molecule type" value="Genomic_DNA"/>
</dbReference>
<name>A0A4C1W2X6_EUMVA</name>
<evidence type="ECO:0000313" key="1">
    <source>
        <dbReference type="EMBL" id="GBP44425.1"/>
    </source>
</evidence>
<dbReference type="OrthoDB" id="8775810at2759"/>
<organism evidence="1 2">
    <name type="scientific">Eumeta variegata</name>
    <name type="common">Bagworm moth</name>
    <name type="synonym">Eumeta japonica</name>
    <dbReference type="NCBI Taxonomy" id="151549"/>
    <lineage>
        <taxon>Eukaryota</taxon>
        <taxon>Metazoa</taxon>
        <taxon>Ecdysozoa</taxon>
        <taxon>Arthropoda</taxon>
        <taxon>Hexapoda</taxon>
        <taxon>Insecta</taxon>
        <taxon>Pterygota</taxon>
        <taxon>Neoptera</taxon>
        <taxon>Endopterygota</taxon>
        <taxon>Lepidoptera</taxon>
        <taxon>Glossata</taxon>
        <taxon>Ditrysia</taxon>
        <taxon>Tineoidea</taxon>
        <taxon>Psychidae</taxon>
        <taxon>Oiketicinae</taxon>
        <taxon>Eumeta</taxon>
    </lineage>
</organism>
<evidence type="ECO:0000313" key="2">
    <source>
        <dbReference type="Proteomes" id="UP000299102"/>
    </source>
</evidence>
<sequence length="115" mass="13113">MDSCLNDLKEYECEIRINELSVKCLLYTDDQVILAPSVCGLQEMVNKIDDYIKKKGMKHAPSRGIGQGKKKKEIHPKLFIKMLTSPALSDAASRIYRRFLFMARWASSAKPFFGP</sequence>
<proteinExistence type="predicted"/>
<reference evidence="1 2" key="1">
    <citation type="journal article" date="2019" name="Commun. Biol.">
        <title>The bagworm genome reveals a unique fibroin gene that provides high tensile strength.</title>
        <authorList>
            <person name="Kono N."/>
            <person name="Nakamura H."/>
            <person name="Ohtoshi R."/>
            <person name="Tomita M."/>
            <person name="Numata K."/>
            <person name="Arakawa K."/>
        </authorList>
    </citation>
    <scope>NUCLEOTIDE SEQUENCE [LARGE SCALE GENOMIC DNA]</scope>
</reference>